<reference evidence="1 2" key="1">
    <citation type="journal article" date="2019" name="Int. J. Syst. Evol. Microbiol.">
        <title>The Global Catalogue of Microorganisms (GCM) 10K type strain sequencing project: providing services to taxonomists for standard genome sequencing and annotation.</title>
        <authorList>
            <consortium name="The Broad Institute Genomics Platform"/>
            <consortium name="The Broad Institute Genome Sequencing Center for Infectious Disease"/>
            <person name="Wu L."/>
            <person name="Ma J."/>
        </authorList>
    </citation>
    <scope>NUCLEOTIDE SEQUENCE [LARGE SCALE GENOMIC DNA]</scope>
    <source>
        <strain evidence="1 2">JCM 13004</strain>
    </source>
</reference>
<evidence type="ECO:0000313" key="2">
    <source>
        <dbReference type="Proteomes" id="UP001500037"/>
    </source>
</evidence>
<comment type="caution">
    <text evidence="1">The sequence shown here is derived from an EMBL/GenBank/DDBJ whole genome shotgun (WGS) entry which is preliminary data.</text>
</comment>
<evidence type="ECO:0000313" key="1">
    <source>
        <dbReference type="EMBL" id="GAA1238614.1"/>
    </source>
</evidence>
<sequence>METIPLDRGDPRWVFPQLPDGDAVAVSAALAEADAHLRTLADRLGAPPGGRLAFHAQPQFAIAGLFGVVEAAGVHFSAGLYAPRRCAFDLRWGPPWTVDTEIMGLCPPADTCGTHVLATHDTQHPTPREAAHALTEATARLLALATATPLATWHSRIDTPCPAGEGAGQGAG</sequence>
<accession>A0ABN1WB64</accession>
<gene>
    <name evidence="1" type="ORF">GCM10009665_31050</name>
</gene>
<dbReference type="EMBL" id="BAAALF010000046">
    <property type="protein sequence ID" value="GAA1238614.1"/>
    <property type="molecule type" value="Genomic_DNA"/>
</dbReference>
<name>A0ABN1WB64_9ACTN</name>
<dbReference type="Proteomes" id="UP001500037">
    <property type="component" value="Unassembled WGS sequence"/>
</dbReference>
<dbReference type="RefSeq" id="WP_344442175.1">
    <property type="nucleotide sequence ID" value="NZ_BAAALF010000046.1"/>
</dbReference>
<organism evidence="1 2">
    <name type="scientific">Kitasatospora nipponensis</name>
    <dbReference type="NCBI Taxonomy" id="258049"/>
    <lineage>
        <taxon>Bacteria</taxon>
        <taxon>Bacillati</taxon>
        <taxon>Actinomycetota</taxon>
        <taxon>Actinomycetes</taxon>
        <taxon>Kitasatosporales</taxon>
        <taxon>Streptomycetaceae</taxon>
        <taxon>Kitasatospora</taxon>
    </lineage>
</organism>
<proteinExistence type="predicted"/>
<protein>
    <submittedName>
        <fullName evidence="1">Uncharacterized protein</fullName>
    </submittedName>
</protein>
<keyword evidence="2" id="KW-1185">Reference proteome</keyword>